<dbReference type="Gene3D" id="3.30.70.890">
    <property type="entry name" value="GHMP kinase, C-terminal domain"/>
    <property type="match status" value="1"/>
</dbReference>
<dbReference type="PIRSF" id="PIRSF010376">
    <property type="entry name" value="IspE"/>
    <property type="match status" value="1"/>
</dbReference>
<dbReference type="InterPro" id="IPR004424">
    <property type="entry name" value="IspE"/>
</dbReference>
<dbReference type="SUPFAM" id="SSF54211">
    <property type="entry name" value="Ribosomal protein S5 domain 2-like"/>
    <property type="match status" value="1"/>
</dbReference>
<dbReference type="PANTHER" id="PTHR43527">
    <property type="entry name" value="4-DIPHOSPHOCYTIDYL-2-C-METHYL-D-ERYTHRITOL KINASE, CHLOROPLASTIC"/>
    <property type="match status" value="1"/>
</dbReference>
<evidence type="ECO:0000256" key="2">
    <source>
        <dbReference type="ARBA" id="ARBA00022679"/>
    </source>
</evidence>
<dbReference type="Proteomes" id="UP000826146">
    <property type="component" value="Chromosome"/>
</dbReference>
<comment type="pathway">
    <text evidence="6">Isoprenoid biosynthesis; isopentenyl diphosphate biosynthesis via DXP pathway; isopentenyl diphosphate from 1-deoxy-D-xylulose 5-phosphate: step 3/6.</text>
</comment>
<keyword evidence="2 6" id="KW-0808">Transferase</keyword>
<comment type="similarity">
    <text evidence="6">Belongs to the GHMP kinase family. IspE subfamily.</text>
</comment>
<dbReference type="RefSeq" id="WP_221272322.1">
    <property type="nucleotide sequence ID" value="NZ_AP024819.1"/>
</dbReference>
<keyword evidence="3 6" id="KW-0547">Nucleotide-binding</keyword>
<dbReference type="NCBIfam" id="NF003216">
    <property type="entry name" value="PRK04181.1"/>
    <property type="match status" value="1"/>
</dbReference>
<comment type="catalytic activity">
    <reaction evidence="6">
        <text>4-CDP-2-C-methyl-D-erythritol + ATP = 4-CDP-2-C-methyl-D-erythritol 2-phosphate + ADP + H(+)</text>
        <dbReference type="Rhea" id="RHEA:18437"/>
        <dbReference type="ChEBI" id="CHEBI:15378"/>
        <dbReference type="ChEBI" id="CHEBI:30616"/>
        <dbReference type="ChEBI" id="CHEBI:57823"/>
        <dbReference type="ChEBI" id="CHEBI:57919"/>
        <dbReference type="ChEBI" id="CHEBI:456216"/>
        <dbReference type="EC" id="2.7.1.148"/>
    </reaction>
</comment>
<accession>A0ABM7SDP4</accession>
<dbReference type="EMBL" id="AP024819">
    <property type="protein sequence ID" value="BCZ18880.1"/>
    <property type="molecule type" value="Genomic_DNA"/>
</dbReference>
<dbReference type="NCBIfam" id="TIGR00154">
    <property type="entry name" value="ispE"/>
    <property type="match status" value="1"/>
</dbReference>
<feature type="domain" description="GHMP kinase N-terminal" evidence="7">
    <location>
        <begin position="62"/>
        <end position="144"/>
    </location>
</feature>
<dbReference type="InterPro" id="IPR014721">
    <property type="entry name" value="Ribsml_uS5_D2-typ_fold_subgr"/>
</dbReference>
<keyword evidence="9" id="KW-1185">Reference proteome</keyword>
<dbReference type="Gene3D" id="3.30.230.10">
    <property type="match status" value="1"/>
</dbReference>
<evidence type="ECO:0000256" key="4">
    <source>
        <dbReference type="ARBA" id="ARBA00022777"/>
    </source>
</evidence>
<feature type="active site" evidence="6">
    <location>
        <position position="10"/>
    </location>
</feature>
<protein>
    <recommendedName>
        <fullName evidence="1 6">4-diphosphocytidyl-2-C-methyl-D-erythritol kinase</fullName>
        <shortName evidence="6">CMK</shortName>
        <ecNumber evidence="6">2.7.1.148</ecNumber>
    </recommendedName>
    <alternativeName>
        <fullName evidence="6">4-(cytidine-5'-diphospho)-2-C-methyl-D-erythritol kinase</fullName>
    </alternativeName>
</protein>
<reference evidence="8 9" key="1">
    <citation type="submission" date="2021-07" db="EMBL/GenBank/DDBJ databases">
        <title>Novel Helicobacter sp. Isolated from a cat.</title>
        <authorList>
            <person name="Rimbara E."/>
            <person name="Suzuki M."/>
        </authorList>
    </citation>
    <scope>NUCLEOTIDE SEQUENCE [LARGE SCALE GENOMIC DNA]</scope>
    <source>
        <strain evidence="9">NHP19-012</strain>
    </source>
</reference>
<comment type="caution">
    <text evidence="6">Lacks conserved residue(s) required for the propagation of feature annotation.</text>
</comment>
<feature type="active site" evidence="6">
    <location>
        <position position="137"/>
    </location>
</feature>
<dbReference type="InterPro" id="IPR006204">
    <property type="entry name" value="GHMP_kinase_N_dom"/>
</dbReference>
<evidence type="ECO:0000256" key="6">
    <source>
        <dbReference type="HAMAP-Rule" id="MF_00061"/>
    </source>
</evidence>
<dbReference type="InterPro" id="IPR036554">
    <property type="entry name" value="GHMP_kinase_C_sf"/>
</dbReference>
<evidence type="ECO:0000313" key="8">
    <source>
        <dbReference type="EMBL" id="BCZ18880.1"/>
    </source>
</evidence>
<keyword evidence="5 6" id="KW-0067">ATP-binding</keyword>
<gene>
    <name evidence="6 8" type="primary">ispE</name>
    <name evidence="8" type="ORF">NHP190012_05220</name>
</gene>
<evidence type="ECO:0000313" key="9">
    <source>
        <dbReference type="Proteomes" id="UP000826146"/>
    </source>
</evidence>
<keyword evidence="4 6" id="KW-0418">Kinase</keyword>
<dbReference type="InterPro" id="IPR020568">
    <property type="entry name" value="Ribosomal_Su5_D2-typ_SF"/>
</dbReference>
<comment type="function">
    <text evidence="6">Catalyzes the phosphorylation of the position 2 hydroxy group of 4-diphosphocytidyl-2C-methyl-D-erythritol.</text>
</comment>
<proteinExistence type="inferred from homology"/>
<organism evidence="8 9">
    <name type="scientific">Helicobacter gastrofelis</name>
    <dbReference type="NCBI Taxonomy" id="2849642"/>
    <lineage>
        <taxon>Bacteria</taxon>
        <taxon>Pseudomonadati</taxon>
        <taxon>Campylobacterota</taxon>
        <taxon>Epsilonproteobacteria</taxon>
        <taxon>Campylobacterales</taxon>
        <taxon>Helicobacteraceae</taxon>
        <taxon>Helicobacter</taxon>
    </lineage>
</organism>
<dbReference type="PANTHER" id="PTHR43527:SF2">
    <property type="entry name" value="4-DIPHOSPHOCYTIDYL-2-C-METHYL-D-ERYTHRITOL KINASE, CHLOROPLASTIC"/>
    <property type="match status" value="1"/>
</dbReference>
<sequence>MIFSCPVYPKVNVFLKVVGKEGQYHLLHSRLCVVQNLHDVLCVKSASKFSLKGDFGCALEQNTLYKAWQLLKERVNPTLRPRLEQIHIEVEKHIPLGGGLGGSSANAGVFLREVNQHLELGLSLEQLYTIGTKVGADVNFFISGFASANVSHFGEVVRGFSEPPLEVQLGTPPFECSTARVYQAFSTFTDFNPTWLKTPSKQLLQTHSASDLNDLLTPALECYPALKEWAQGLDKNYTWFFSGSGASFFGMRGQV</sequence>
<evidence type="ECO:0000256" key="5">
    <source>
        <dbReference type="ARBA" id="ARBA00022840"/>
    </source>
</evidence>
<evidence type="ECO:0000256" key="1">
    <source>
        <dbReference type="ARBA" id="ARBA00017473"/>
    </source>
</evidence>
<evidence type="ECO:0000256" key="3">
    <source>
        <dbReference type="ARBA" id="ARBA00022741"/>
    </source>
</evidence>
<dbReference type="SUPFAM" id="SSF55060">
    <property type="entry name" value="GHMP Kinase, C-terminal domain"/>
    <property type="match status" value="1"/>
</dbReference>
<evidence type="ECO:0000259" key="7">
    <source>
        <dbReference type="Pfam" id="PF00288"/>
    </source>
</evidence>
<dbReference type="GO" id="GO:0016301">
    <property type="term" value="F:kinase activity"/>
    <property type="evidence" value="ECO:0007669"/>
    <property type="project" value="UniProtKB-KW"/>
</dbReference>
<keyword evidence="6" id="KW-0414">Isoprene biosynthesis</keyword>
<dbReference type="Pfam" id="PF00288">
    <property type="entry name" value="GHMP_kinases_N"/>
    <property type="match status" value="1"/>
</dbReference>
<name>A0ABM7SDP4_9HELI</name>
<dbReference type="EC" id="2.7.1.148" evidence="6"/>
<dbReference type="HAMAP" id="MF_00061">
    <property type="entry name" value="IspE"/>
    <property type="match status" value="1"/>
</dbReference>